<protein>
    <recommendedName>
        <fullName evidence="5">Auxin response factor domain-containing protein</fullName>
    </recommendedName>
</protein>
<keyword evidence="2" id="KW-0238">DNA-binding</keyword>
<organism evidence="6 7">
    <name type="scientific">Marchantia polymorpha</name>
    <name type="common">Common liverwort</name>
    <name type="synonym">Marchantia aquatica</name>
    <dbReference type="NCBI Taxonomy" id="3197"/>
    <lineage>
        <taxon>Eukaryota</taxon>
        <taxon>Viridiplantae</taxon>
        <taxon>Streptophyta</taxon>
        <taxon>Embryophyta</taxon>
        <taxon>Marchantiophyta</taxon>
        <taxon>Marchantiopsida</taxon>
        <taxon>Marchantiidae</taxon>
        <taxon>Marchantiales</taxon>
        <taxon>Marchantiaceae</taxon>
        <taxon>Marchantia</taxon>
    </lineage>
</organism>
<evidence type="ECO:0000256" key="1">
    <source>
        <dbReference type="ARBA" id="ARBA00023015"/>
    </source>
</evidence>
<keyword evidence="3" id="KW-0804">Transcription</keyword>
<gene>
    <name evidence="6" type="ORF">MARPO_0160s0029</name>
</gene>
<dbReference type="SUPFAM" id="SSF101936">
    <property type="entry name" value="DNA-binding pseudobarrel domain"/>
    <property type="match status" value="1"/>
</dbReference>
<feature type="domain" description="Auxin response factor" evidence="5">
    <location>
        <begin position="118"/>
        <end position="157"/>
    </location>
</feature>
<keyword evidence="1" id="KW-0805">Transcription regulation</keyword>
<evidence type="ECO:0000259" key="5">
    <source>
        <dbReference type="Pfam" id="PF06507"/>
    </source>
</evidence>
<evidence type="ECO:0000256" key="3">
    <source>
        <dbReference type="ARBA" id="ARBA00023163"/>
    </source>
</evidence>
<dbReference type="GO" id="GO:0005634">
    <property type="term" value="C:nucleus"/>
    <property type="evidence" value="ECO:0007669"/>
    <property type="project" value="UniProtKB-SubCell"/>
</dbReference>
<dbReference type="PANTHER" id="PTHR31384:SF115">
    <property type="entry name" value="AUXIN RESPONSE FACTOR 6"/>
    <property type="match status" value="1"/>
</dbReference>
<keyword evidence="7" id="KW-1185">Reference proteome</keyword>
<dbReference type="OrthoDB" id="2016915at2759"/>
<dbReference type="InterPro" id="IPR015300">
    <property type="entry name" value="DNA-bd_pseudobarrel_sf"/>
</dbReference>
<accession>A0A2R6W411</accession>
<evidence type="ECO:0000256" key="4">
    <source>
        <dbReference type="ARBA" id="ARBA00023242"/>
    </source>
</evidence>
<keyword evidence="4" id="KW-0539">Nucleus</keyword>
<dbReference type="GO" id="GO:0006355">
    <property type="term" value="P:regulation of DNA-templated transcription"/>
    <property type="evidence" value="ECO:0007669"/>
    <property type="project" value="InterPro"/>
</dbReference>
<dbReference type="PANTHER" id="PTHR31384">
    <property type="entry name" value="AUXIN RESPONSE FACTOR 4-RELATED"/>
    <property type="match status" value="1"/>
</dbReference>
<name>A0A2R6W411_MARPO</name>
<reference evidence="7" key="1">
    <citation type="journal article" date="2017" name="Cell">
        <title>Insights into land plant evolution garnered from the Marchantia polymorpha genome.</title>
        <authorList>
            <person name="Bowman J.L."/>
            <person name="Kohchi T."/>
            <person name="Yamato K.T."/>
            <person name="Jenkins J."/>
            <person name="Shu S."/>
            <person name="Ishizaki K."/>
            <person name="Yamaoka S."/>
            <person name="Nishihama R."/>
            <person name="Nakamura Y."/>
            <person name="Berger F."/>
            <person name="Adam C."/>
            <person name="Aki S.S."/>
            <person name="Althoff F."/>
            <person name="Araki T."/>
            <person name="Arteaga-Vazquez M.A."/>
            <person name="Balasubrmanian S."/>
            <person name="Barry K."/>
            <person name="Bauer D."/>
            <person name="Boehm C.R."/>
            <person name="Briginshaw L."/>
            <person name="Caballero-Perez J."/>
            <person name="Catarino B."/>
            <person name="Chen F."/>
            <person name="Chiyoda S."/>
            <person name="Chovatia M."/>
            <person name="Davies K.M."/>
            <person name="Delmans M."/>
            <person name="Demura T."/>
            <person name="Dierschke T."/>
            <person name="Dolan L."/>
            <person name="Dorantes-Acosta A.E."/>
            <person name="Eklund D.M."/>
            <person name="Florent S.N."/>
            <person name="Flores-Sandoval E."/>
            <person name="Fujiyama A."/>
            <person name="Fukuzawa H."/>
            <person name="Galik B."/>
            <person name="Grimanelli D."/>
            <person name="Grimwood J."/>
            <person name="Grossniklaus U."/>
            <person name="Hamada T."/>
            <person name="Haseloff J."/>
            <person name="Hetherington A.J."/>
            <person name="Higo A."/>
            <person name="Hirakawa Y."/>
            <person name="Hundley H.N."/>
            <person name="Ikeda Y."/>
            <person name="Inoue K."/>
            <person name="Inoue S.I."/>
            <person name="Ishida S."/>
            <person name="Jia Q."/>
            <person name="Kakita M."/>
            <person name="Kanazawa T."/>
            <person name="Kawai Y."/>
            <person name="Kawashima T."/>
            <person name="Kennedy M."/>
            <person name="Kinose K."/>
            <person name="Kinoshita T."/>
            <person name="Kohara Y."/>
            <person name="Koide E."/>
            <person name="Komatsu K."/>
            <person name="Kopischke S."/>
            <person name="Kubo M."/>
            <person name="Kyozuka J."/>
            <person name="Lagercrantz U."/>
            <person name="Lin S.S."/>
            <person name="Lindquist E."/>
            <person name="Lipzen A.M."/>
            <person name="Lu C.W."/>
            <person name="De Luna E."/>
            <person name="Martienssen R.A."/>
            <person name="Minamino N."/>
            <person name="Mizutani M."/>
            <person name="Mizutani M."/>
            <person name="Mochizuki N."/>
            <person name="Monte I."/>
            <person name="Mosher R."/>
            <person name="Nagasaki H."/>
            <person name="Nakagami H."/>
            <person name="Naramoto S."/>
            <person name="Nishitani K."/>
            <person name="Ohtani M."/>
            <person name="Okamoto T."/>
            <person name="Okumura M."/>
            <person name="Phillips J."/>
            <person name="Pollak B."/>
            <person name="Reinders A."/>
            <person name="Rovekamp M."/>
            <person name="Sano R."/>
            <person name="Sawa S."/>
            <person name="Schmid M.W."/>
            <person name="Shirakawa M."/>
            <person name="Solano R."/>
            <person name="Spunde A."/>
            <person name="Suetsugu N."/>
            <person name="Sugano S."/>
            <person name="Sugiyama A."/>
            <person name="Sun R."/>
            <person name="Suzuki Y."/>
            <person name="Takenaka M."/>
            <person name="Takezawa D."/>
            <person name="Tomogane H."/>
            <person name="Tsuzuki M."/>
            <person name="Ueda T."/>
            <person name="Umeda M."/>
            <person name="Ward J.M."/>
            <person name="Watanabe Y."/>
            <person name="Yazaki K."/>
            <person name="Yokoyama R."/>
            <person name="Yoshitake Y."/>
            <person name="Yotsui I."/>
            <person name="Zachgo S."/>
            <person name="Schmutz J."/>
        </authorList>
    </citation>
    <scope>NUCLEOTIDE SEQUENCE [LARGE SCALE GENOMIC DNA]</scope>
    <source>
        <strain evidence="7">Tak-1</strain>
    </source>
</reference>
<dbReference type="AlphaFoldDB" id="A0A2R6W411"/>
<dbReference type="InterPro" id="IPR044835">
    <property type="entry name" value="ARF_plant"/>
</dbReference>
<evidence type="ECO:0000313" key="7">
    <source>
        <dbReference type="Proteomes" id="UP000244005"/>
    </source>
</evidence>
<dbReference type="Gramene" id="Mp3g21340.1">
    <property type="protein sequence ID" value="Mp3g21340.1.cds"/>
    <property type="gene ID" value="Mp3g21340"/>
</dbReference>
<proteinExistence type="predicted"/>
<dbReference type="Proteomes" id="UP000244005">
    <property type="component" value="Unassembled WGS sequence"/>
</dbReference>
<dbReference type="GO" id="GO:0009734">
    <property type="term" value="P:auxin-activated signaling pathway"/>
    <property type="evidence" value="ECO:0007669"/>
    <property type="project" value="UniProtKB-KW"/>
</dbReference>
<dbReference type="EMBL" id="KZ772830">
    <property type="protein sequence ID" value="PTQ28579.1"/>
    <property type="molecule type" value="Genomic_DNA"/>
</dbReference>
<dbReference type="GO" id="GO:0003677">
    <property type="term" value="F:DNA binding"/>
    <property type="evidence" value="ECO:0007669"/>
    <property type="project" value="UniProtKB-KW"/>
</dbReference>
<dbReference type="Pfam" id="PF06507">
    <property type="entry name" value="ARF_AD"/>
    <property type="match status" value="1"/>
</dbReference>
<evidence type="ECO:0000313" key="6">
    <source>
        <dbReference type="EMBL" id="PTQ28579.1"/>
    </source>
</evidence>
<evidence type="ECO:0000256" key="2">
    <source>
        <dbReference type="ARBA" id="ARBA00023125"/>
    </source>
</evidence>
<sequence>MCEPLVSVPTVGSRMIYFPQGHSEQVAASIQKEADVHISNYPSLPLRLNCLLDNVTLHADMETDEVYTRMTLLPMSGSPEKELWYFRHIYRGQPRIHLLTTRCSVFVNAKRLQAGDFISVEMRFKMVFETKESDVQRYMETITGIGDVGPLRWPSSH</sequence>
<dbReference type="Gene3D" id="2.30.30.1040">
    <property type="match status" value="1"/>
</dbReference>
<dbReference type="InterPro" id="IPR010525">
    <property type="entry name" value="ARF_dom"/>
</dbReference>